<evidence type="ECO:0000256" key="5">
    <source>
        <dbReference type="ARBA" id="ARBA00010617"/>
    </source>
</evidence>
<comment type="function">
    <text evidence="2">May be involved in the metabolism of insect hormones and in the breakdown of synthetic insecticides.</text>
</comment>
<feature type="binding site" description="axial binding residue" evidence="11">
    <location>
        <position position="128"/>
    </location>
    <ligand>
        <name>heme</name>
        <dbReference type="ChEBI" id="CHEBI:30413"/>
    </ligand>
    <ligandPart>
        <name>Fe</name>
        <dbReference type="ChEBI" id="CHEBI:18248"/>
    </ligandPart>
</feature>
<comment type="similarity">
    <text evidence="5 12">Belongs to the cytochrome P450 family.</text>
</comment>
<sequence>MLATNPEKQLRLREEICELLPEPWSPLTTENSKNMPYLRACLKESLRIMPITPGNMRTTIKDLVLSGYQIPAGSNVLMGVMPLANTDEYFPKSDKFLPERWLKNEKSAELKSKNAFVYAPFGMGPRTCIGKRIAEMEIETLITRLIRNYHISWSVNELIAITDFAFHWGSDTSLLSYVISFKCFCNDGNLMSDVPMLKMFSSTGEGLAQSQDHHRHRKAY</sequence>
<dbReference type="AlphaFoldDB" id="A0A1B0AFQ8"/>
<evidence type="ECO:0000256" key="11">
    <source>
        <dbReference type="PIRSR" id="PIRSR602403-1"/>
    </source>
</evidence>
<dbReference type="Proteomes" id="UP000092445">
    <property type="component" value="Unassembled WGS sequence"/>
</dbReference>
<proteinExistence type="inferred from homology"/>
<dbReference type="InterPro" id="IPR050479">
    <property type="entry name" value="CYP11_CYP27_families"/>
</dbReference>
<protein>
    <recommendedName>
        <fullName evidence="15">Cytochrome P450</fullName>
    </recommendedName>
</protein>
<dbReference type="PANTHER" id="PTHR24279:SF120">
    <property type="entry name" value="CYTOCHROME P450"/>
    <property type="match status" value="1"/>
</dbReference>
<name>A0A1B0AFQ8_GLOPL</name>
<dbReference type="InterPro" id="IPR036396">
    <property type="entry name" value="Cyt_P450_sf"/>
</dbReference>
<evidence type="ECO:0000256" key="1">
    <source>
        <dbReference type="ARBA" id="ARBA00001971"/>
    </source>
</evidence>
<dbReference type="PRINTS" id="PR00385">
    <property type="entry name" value="P450"/>
</dbReference>
<dbReference type="Gene3D" id="1.10.630.10">
    <property type="entry name" value="Cytochrome P450"/>
    <property type="match status" value="1"/>
</dbReference>
<accession>A0A1B0AFQ8</accession>
<dbReference type="GO" id="GO:0020037">
    <property type="term" value="F:heme binding"/>
    <property type="evidence" value="ECO:0007669"/>
    <property type="project" value="InterPro"/>
</dbReference>
<dbReference type="InterPro" id="IPR017972">
    <property type="entry name" value="Cyt_P450_CS"/>
</dbReference>
<evidence type="ECO:0000313" key="13">
    <source>
        <dbReference type="EnsemblMetazoa" id="GPAI044237-PA"/>
    </source>
</evidence>
<evidence type="ECO:0000256" key="6">
    <source>
        <dbReference type="ARBA" id="ARBA00022617"/>
    </source>
</evidence>
<keyword evidence="7 11" id="KW-0479">Metal-binding</keyword>
<evidence type="ECO:0000256" key="9">
    <source>
        <dbReference type="ARBA" id="ARBA00023004"/>
    </source>
</evidence>
<dbReference type="GO" id="GO:0005506">
    <property type="term" value="F:iron ion binding"/>
    <property type="evidence" value="ECO:0007669"/>
    <property type="project" value="InterPro"/>
</dbReference>
<evidence type="ECO:0000256" key="3">
    <source>
        <dbReference type="ARBA" id="ARBA00004174"/>
    </source>
</evidence>
<evidence type="ECO:0000256" key="8">
    <source>
        <dbReference type="ARBA" id="ARBA00023002"/>
    </source>
</evidence>
<evidence type="ECO:0000256" key="12">
    <source>
        <dbReference type="RuleBase" id="RU000461"/>
    </source>
</evidence>
<reference evidence="14" key="1">
    <citation type="submission" date="2014-03" db="EMBL/GenBank/DDBJ databases">
        <authorList>
            <person name="Aksoy S."/>
            <person name="Warren W."/>
            <person name="Wilson R.K."/>
        </authorList>
    </citation>
    <scope>NUCLEOTIDE SEQUENCE [LARGE SCALE GENOMIC DNA]</scope>
    <source>
        <strain evidence="14">IAEA</strain>
    </source>
</reference>
<evidence type="ECO:0000256" key="4">
    <source>
        <dbReference type="ARBA" id="ARBA00004406"/>
    </source>
</evidence>
<comment type="subcellular location">
    <subcellularLocation>
        <location evidence="4">Endoplasmic reticulum membrane</location>
        <topology evidence="4">Peripheral membrane protein</topology>
    </subcellularLocation>
    <subcellularLocation>
        <location evidence="3">Microsome membrane</location>
        <topology evidence="3">Peripheral membrane protein</topology>
    </subcellularLocation>
</comment>
<comment type="cofactor">
    <cofactor evidence="1 11">
        <name>heme</name>
        <dbReference type="ChEBI" id="CHEBI:30413"/>
    </cofactor>
</comment>
<evidence type="ECO:0008006" key="15">
    <source>
        <dbReference type="Google" id="ProtNLM"/>
    </source>
</evidence>
<keyword evidence="14" id="KW-1185">Reference proteome</keyword>
<evidence type="ECO:0000256" key="2">
    <source>
        <dbReference type="ARBA" id="ARBA00003690"/>
    </source>
</evidence>
<dbReference type="EnsemblMetazoa" id="GPAI044237-RA">
    <property type="protein sequence ID" value="GPAI044237-PA"/>
    <property type="gene ID" value="GPAI044237"/>
</dbReference>
<evidence type="ECO:0000256" key="10">
    <source>
        <dbReference type="ARBA" id="ARBA00023033"/>
    </source>
</evidence>
<dbReference type="PRINTS" id="PR00465">
    <property type="entry name" value="EP450IV"/>
</dbReference>
<keyword evidence="9 11" id="KW-0408">Iron</keyword>
<organism evidence="13 14">
    <name type="scientific">Glossina pallidipes</name>
    <name type="common">Tsetse fly</name>
    <dbReference type="NCBI Taxonomy" id="7398"/>
    <lineage>
        <taxon>Eukaryota</taxon>
        <taxon>Metazoa</taxon>
        <taxon>Ecdysozoa</taxon>
        <taxon>Arthropoda</taxon>
        <taxon>Hexapoda</taxon>
        <taxon>Insecta</taxon>
        <taxon>Pterygota</taxon>
        <taxon>Neoptera</taxon>
        <taxon>Endopterygota</taxon>
        <taxon>Diptera</taxon>
        <taxon>Brachycera</taxon>
        <taxon>Muscomorpha</taxon>
        <taxon>Hippoboscoidea</taxon>
        <taxon>Glossinidae</taxon>
        <taxon>Glossina</taxon>
    </lineage>
</organism>
<dbReference type="GO" id="GO:0005789">
    <property type="term" value="C:endoplasmic reticulum membrane"/>
    <property type="evidence" value="ECO:0007669"/>
    <property type="project" value="UniProtKB-SubCell"/>
</dbReference>
<evidence type="ECO:0000313" key="14">
    <source>
        <dbReference type="Proteomes" id="UP000092445"/>
    </source>
</evidence>
<dbReference type="GO" id="GO:0016705">
    <property type="term" value="F:oxidoreductase activity, acting on paired donors, with incorporation or reduction of molecular oxygen"/>
    <property type="evidence" value="ECO:0007669"/>
    <property type="project" value="InterPro"/>
</dbReference>
<dbReference type="GO" id="GO:0004497">
    <property type="term" value="F:monooxygenase activity"/>
    <property type="evidence" value="ECO:0007669"/>
    <property type="project" value="UniProtKB-KW"/>
</dbReference>
<dbReference type="STRING" id="7398.A0A1B0AFQ8"/>
<reference evidence="13" key="2">
    <citation type="submission" date="2020-05" db="UniProtKB">
        <authorList>
            <consortium name="EnsemblMetazoa"/>
        </authorList>
    </citation>
    <scope>IDENTIFICATION</scope>
    <source>
        <strain evidence="13">IAEA</strain>
    </source>
</reference>
<dbReference type="Pfam" id="PF00067">
    <property type="entry name" value="p450"/>
    <property type="match status" value="1"/>
</dbReference>
<dbReference type="PANTHER" id="PTHR24279">
    <property type="entry name" value="CYTOCHROME P450"/>
    <property type="match status" value="1"/>
</dbReference>
<dbReference type="SUPFAM" id="SSF48264">
    <property type="entry name" value="Cytochrome P450"/>
    <property type="match status" value="1"/>
</dbReference>
<dbReference type="VEuPathDB" id="VectorBase:GPAI044237"/>
<evidence type="ECO:0000256" key="7">
    <source>
        <dbReference type="ARBA" id="ARBA00022723"/>
    </source>
</evidence>
<dbReference type="InterPro" id="IPR002403">
    <property type="entry name" value="Cyt_P450_E_grp-IV"/>
</dbReference>
<keyword evidence="6 11" id="KW-0349">Heme</keyword>
<keyword evidence="10 12" id="KW-0503">Monooxygenase</keyword>
<keyword evidence="8 12" id="KW-0560">Oxidoreductase</keyword>
<dbReference type="PROSITE" id="PS00086">
    <property type="entry name" value="CYTOCHROME_P450"/>
    <property type="match status" value="1"/>
</dbReference>
<dbReference type="InterPro" id="IPR001128">
    <property type="entry name" value="Cyt_P450"/>
</dbReference>